<evidence type="ECO:0000313" key="10">
    <source>
        <dbReference type="Proteomes" id="UP001162131"/>
    </source>
</evidence>
<evidence type="ECO:0000259" key="8">
    <source>
        <dbReference type="PROSITE" id="PS51741"/>
    </source>
</evidence>
<reference evidence="9" key="1">
    <citation type="submission" date="2021-09" db="EMBL/GenBank/DDBJ databases">
        <authorList>
            <consortium name="AG Swart"/>
            <person name="Singh M."/>
            <person name="Singh A."/>
            <person name="Seah K."/>
            <person name="Emmerich C."/>
        </authorList>
    </citation>
    <scope>NUCLEOTIDE SEQUENCE</scope>
    <source>
        <strain evidence="9">ATCC30299</strain>
    </source>
</reference>
<evidence type="ECO:0000256" key="3">
    <source>
        <dbReference type="ARBA" id="ARBA00022553"/>
    </source>
</evidence>
<dbReference type="AlphaFoldDB" id="A0AAU9K6A8"/>
<dbReference type="GO" id="GO:0005737">
    <property type="term" value="C:cytoplasm"/>
    <property type="evidence" value="ECO:0007669"/>
    <property type="project" value="TreeGrafter"/>
</dbReference>
<feature type="coiled-coil region" evidence="6">
    <location>
        <begin position="174"/>
        <end position="208"/>
    </location>
</feature>
<dbReference type="InterPro" id="IPR031160">
    <property type="entry name" value="F_BAR_dom"/>
</dbReference>
<keyword evidence="10" id="KW-1185">Reference proteome</keyword>
<organism evidence="9 10">
    <name type="scientific">Blepharisma stoltei</name>
    <dbReference type="NCBI Taxonomy" id="1481888"/>
    <lineage>
        <taxon>Eukaryota</taxon>
        <taxon>Sar</taxon>
        <taxon>Alveolata</taxon>
        <taxon>Ciliophora</taxon>
        <taxon>Postciliodesmatophora</taxon>
        <taxon>Heterotrichea</taxon>
        <taxon>Heterotrichida</taxon>
        <taxon>Blepharismidae</taxon>
        <taxon>Blepharisma</taxon>
    </lineage>
</organism>
<feature type="region of interest" description="Disordered" evidence="7">
    <location>
        <begin position="544"/>
        <end position="570"/>
    </location>
</feature>
<dbReference type="SUPFAM" id="SSF103657">
    <property type="entry name" value="BAR/IMD domain-like"/>
    <property type="match status" value="1"/>
</dbReference>
<dbReference type="EMBL" id="CAJZBQ010000058">
    <property type="protein sequence ID" value="CAG9334580.1"/>
    <property type="molecule type" value="Genomic_DNA"/>
</dbReference>
<dbReference type="PANTHER" id="PTHR23065">
    <property type="entry name" value="PROLINE-SERINE-THREONINE PHOSPHATASE INTERACTING PROTEIN 1"/>
    <property type="match status" value="1"/>
</dbReference>
<dbReference type="Pfam" id="PF12335">
    <property type="entry name" value="SBF2"/>
    <property type="match status" value="1"/>
</dbReference>
<comment type="caution">
    <text evidence="9">The sequence shown here is derived from an EMBL/GenBank/DDBJ whole genome shotgun (WGS) entry which is preliminary data.</text>
</comment>
<keyword evidence="5 6" id="KW-0175">Coiled coil</keyword>
<protein>
    <recommendedName>
        <fullName evidence="8">F-BAR domain-containing protein</fullName>
    </recommendedName>
</protein>
<dbReference type="InterPro" id="IPR027267">
    <property type="entry name" value="AH/BAR_dom_sf"/>
</dbReference>
<gene>
    <name evidence="9" type="ORF">BSTOLATCC_MIC61192</name>
</gene>
<dbReference type="GO" id="GO:0005886">
    <property type="term" value="C:plasma membrane"/>
    <property type="evidence" value="ECO:0007669"/>
    <property type="project" value="TreeGrafter"/>
</dbReference>
<name>A0AAU9K6A8_9CILI</name>
<evidence type="ECO:0000256" key="7">
    <source>
        <dbReference type="SAM" id="MobiDB-lite"/>
    </source>
</evidence>
<feature type="domain" description="F-BAR" evidence="8">
    <location>
        <begin position="1"/>
        <end position="250"/>
    </location>
</feature>
<feature type="coiled-coil region" evidence="6">
    <location>
        <begin position="100"/>
        <end position="132"/>
    </location>
</feature>
<feature type="compositionally biased region" description="Polar residues" evidence="7">
    <location>
        <begin position="559"/>
        <end position="569"/>
    </location>
</feature>
<evidence type="ECO:0000256" key="4">
    <source>
        <dbReference type="ARBA" id="ARBA00023212"/>
    </source>
</evidence>
<keyword evidence="3" id="KW-0597">Phosphoprotein</keyword>
<keyword evidence="2" id="KW-0963">Cytoplasm</keyword>
<sequence>MSSKSIFDCFEIMHQHSLQRRRAGEDFIQLLRERAMHEEFYAKGLERIGNHSYFLINHGSLSDVLSAIKLESLERAKQAKIFAENIRKQIADPYGELLKIQALNIKKTHAEGQILEKEKENLIERNETTKERYAKACSDYEQLTLQMEQQRSQGKVEKIVQKLVICKREVDSNLKNYLESVESLNRYYDQYTENVKTLIEIYRSHERQRLETKKELVYKLLNYELIYNQTSFTELDSIKTTMDKVDMQIDLSKIFHFDLNYTKESVDFEPYEGQHHAFKNLGTNPPLIDLPAFEEGYDEQATQNAIEEMLRGEMDSIIQKAWQGDVLTSEDYNHFNNIIKDSFGRKLWSYCLNQRRNNGIFAIAEGGFNQIGLLLRSVLNECDRFQDSQIGKSCIILSQTFYKECDNPDSNKQYLQNFILDHKIWSNLEFWNKVIQTSIDEEVKNQEELEATKMENAEDTQQRIKNIVFCQLVSYGHIMVNFKVDVDYAAQLVLRYASHYKLSSEIIDQLMVTLDINFDTEKEETEKLKVPLWLDEIQMSRTSSRVSDSQYGDSEVGDTLTSEEFNSPRSAGVATPNVIVENCDLSSPIRDFELK</sequence>
<evidence type="ECO:0000256" key="6">
    <source>
        <dbReference type="SAM" id="Coils"/>
    </source>
</evidence>
<dbReference type="PROSITE" id="PS51741">
    <property type="entry name" value="F_BAR"/>
    <property type="match status" value="1"/>
</dbReference>
<evidence type="ECO:0000256" key="2">
    <source>
        <dbReference type="ARBA" id="ARBA00022490"/>
    </source>
</evidence>
<accession>A0AAU9K6A8</accession>
<comment type="subcellular location">
    <subcellularLocation>
        <location evidence="1">Cytoplasm</location>
        <location evidence="1">Cytoskeleton</location>
    </subcellularLocation>
</comment>
<dbReference type="GO" id="GO:0043226">
    <property type="term" value="C:organelle"/>
    <property type="evidence" value="ECO:0007669"/>
    <property type="project" value="UniProtKB-ARBA"/>
</dbReference>
<dbReference type="Proteomes" id="UP001162131">
    <property type="component" value="Unassembled WGS sequence"/>
</dbReference>
<dbReference type="Gene3D" id="1.20.1270.60">
    <property type="entry name" value="Arfaptin homology (AH) domain/BAR domain"/>
    <property type="match status" value="1"/>
</dbReference>
<dbReference type="InterPro" id="IPR022096">
    <property type="entry name" value="SBF1/SBF2"/>
</dbReference>
<evidence type="ECO:0000256" key="1">
    <source>
        <dbReference type="ARBA" id="ARBA00004245"/>
    </source>
</evidence>
<evidence type="ECO:0000256" key="5">
    <source>
        <dbReference type="PROSITE-ProRule" id="PRU01077"/>
    </source>
</evidence>
<evidence type="ECO:0000313" key="9">
    <source>
        <dbReference type="EMBL" id="CAG9334580.1"/>
    </source>
</evidence>
<proteinExistence type="predicted"/>
<keyword evidence="4" id="KW-0206">Cytoskeleton</keyword>
<dbReference type="PANTHER" id="PTHR23065:SF7">
    <property type="entry name" value="NOSTRIN, ISOFORM H"/>
    <property type="match status" value="1"/>
</dbReference>